<dbReference type="EC" id="3.1.1.96" evidence="2"/>
<keyword evidence="2" id="KW-0963">Cytoplasm</keyword>
<dbReference type="RefSeq" id="WP_007286257.1">
    <property type="nucleotide sequence ID" value="NZ_BAABXU010000001.1"/>
</dbReference>
<sequence>MRAVVQRVSSSRVTVDERVTGEVKKGLLVLLGVTHDDTSKDVDYMVDKVTNLRIFEDENDKMNLSLKDIEGEVMAVSQFTLYGDARKGRRPSFSDAARPDVANPLYEEFVEKLRAQGITVGTGEFGAHMMVELTNDGPVTILLESKKAF</sequence>
<accession>A0A6N3C178</accession>
<dbReference type="HAMAP" id="MF_00518">
    <property type="entry name" value="Deacylase_Dtd"/>
    <property type="match status" value="1"/>
</dbReference>
<dbReference type="PANTHER" id="PTHR10472">
    <property type="entry name" value="D-TYROSYL-TRNA TYR DEACYLASE"/>
    <property type="match status" value="1"/>
</dbReference>
<comment type="subunit">
    <text evidence="2">Homodimer.</text>
</comment>
<evidence type="ECO:0000256" key="2">
    <source>
        <dbReference type="HAMAP-Rule" id="MF_00518"/>
    </source>
</evidence>
<dbReference type="GO" id="GO:0051500">
    <property type="term" value="F:D-tyrosyl-tRNA(Tyr) deacylase activity"/>
    <property type="evidence" value="ECO:0007669"/>
    <property type="project" value="TreeGrafter"/>
</dbReference>
<gene>
    <name evidence="2 4" type="primary">dtd</name>
    <name evidence="4" type="ORF">IBLFYP30_01734</name>
    <name evidence="3" type="ORF">LIP50_04325</name>
</gene>
<dbReference type="SUPFAM" id="SSF69500">
    <property type="entry name" value="DTD-like"/>
    <property type="match status" value="1"/>
</dbReference>
<dbReference type="GO" id="GO:0106026">
    <property type="term" value="F:Gly-tRNA(Ala) deacylase activity"/>
    <property type="evidence" value="ECO:0007669"/>
    <property type="project" value="UniProtKB-UniRule"/>
</dbReference>
<dbReference type="CDD" id="cd00563">
    <property type="entry name" value="Dtyr_deacylase"/>
    <property type="match status" value="1"/>
</dbReference>
<comment type="catalytic activity">
    <reaction evidence="2">
        <text>glycyl-tRNA(Ala) + H2O = tRNA(Ala) + glycine + H(+)</text>
        <dbReference type="Rhea" id="RHEA:53744"/>
        <dbReference type="Rhea" id="RHEA-COMP:9657"/>
        <dbReference type="Rhea" id="RHEA-COMP:13640"/>
        <dbReference type="ChEBI" id="CHEBI:15377"/>
        <dbReference type="ChEBI" id="CHEBI:15378"/>
        <dbReference type="ChEBI" id="CHEBI:57305"/>
        <dbReference type="ChEBI" id="CHEBI:78442"/>
        <dbReference type="ChEBI" id="CHEBI:78522"/>
    </reaction>
</comment>
<dbReference type="Proteomes" id="UP001299409">
    <property type="component" value="Unassembled WGS sequence"/>
</dbReference>
<dbReference type="EMBL" id="CACRUE010000026">
    <property type="protein sequence ID" value="VYU09875.1"/>
    <property type="molecule type" value="Genomic_DNA"/>
</dbReference>
<feature type="short sequence motif" description="Gly-cisPro motif, important for rejection of L-amino acids" evidence="2">
    <location>
        <begin position="137"/>
        <end position="138"/>
    </location>
</feature>
<dbReference type="GeneID" id="89565985"/>
<dbReference type="Gene3D" id="3.50.80.10">
    <property type="entry name" value="D-tyrosyl-tRNA(Tyr) deacylase"/>
    <property type="match status" value="1"/>
</dbReference>
<dbReference type="AlphaFoldDB" id="A0A6N3C178"/>
<comment type="function">
    <text evidence="2">An aminoacyl-tRNA editing enzyme that deacylates mischarged D-aminoacyl-tRNAs. Also deacylates mischarged glycyl-tRNA(Ala), protecting cells against glycine mischarging by AlaRS. Acts via tRNA-based rather than protein-based catalysis; rejects L-amino acids rather than detecting D-amino acids in the active site. By recycling D-aminoacyl-tRNA to D-amino acids and free tRNA molecules, this enzyme counteracts the toxicity associated with the formation of D-aminoacyl-tRNA entities in vivo and helps enforce protein L-homochirality.</text>
</comment>
<proteinExistence type="inferred from homology"/>
<dbReference type="GO" id="GO:0043908">
    <property type="term" value="F:Ser(Gly)-tRNA(Ala) hydrolase activity"/>
    <property type="evidence" value="ECO:0007669"/>
    <property type="project" value="UniProtKB-UniRule"/>
</dbReference>
<evidence type="ECO:0000313" key="5">
    <source>
        <dbReference type="Proteomes" id="UP001299409"/>
    </source>
</evidence>
<dbReference type="FunFam" id="3.50.80.10:FF:000001">
    <property type="entry name" value="D-aminoacyl-tRNA deacylase"/>
    <property type="match status" value="1"/>
</dbReference>
<dbReference type="GO" id="GO:0005737">
    <property type="term" value="C:cytoplasm"/>
    <property type="evidence" value="ECO:0007669"/>
    <property type="project" value="UniProtKB-SubCell"/>
</dbReference>
<comment type="similarity">
    <text evidence="1 2">Belongs to the DTD family.</text>
</comment>
<keyword evidence="2" id="KW-0694">RNA-binding</keyword>
<dbReference type="InterPro" id="IPR023509">
    <property type="entry name" value="DTD-like_sf"/>
</dbReference>
<dbReference type="EMBL" id="JAJBMB010000003">
    <property type="protein sequence ID" value="MCB5445426.1"/>
    <property type="molecule type" value="Genomic_DNA"/>
</dbReference>
<dbReference type="EC" id="3.1.1.-" evidence="2"/>
<evidence type="ECO:0000313" key="4">
    <source>
        <dbReference type="EMBL" id="VYU09875.1"/>
    </source>
</evidence>
<dbReference type="GO" id="GO:0019478">
    <property type="term" value="P:D-amino acid catabolic process"/>
    <property type="evidence" value="ECO:0007669"/>
    <property type="project" value="UniProtKB-UniRule"/>
</dbReference>
<evidence type="ECO:0000313" key="3">
    <source>
        <dbReference type="EMBL" id="MCB5445426.1"/>
    </source>
</evidence>
<comment type="subcellular location">
    <subcellularLocation>
        <location evidence="2">Cytoplasm</location>
    </subcellularLocation>
</comment>
<comment type="domain">
    <text evidence="2">A Gly-cisPro motif from one monomer fits into the active site of the other monomer to allow specific chiral rejection of L-amino acids.</text>
</comment>
<keyword evidence="2 4" id="KW-0378">Hydrolase</keyword>
<dbReference type="InterPro" id="IPR003732">
    <property type="entry name" value="Daa-tRNA_deacyls_DTD"/>
</dbReference>
<keyword evidence="2" id="KW-0820">tRNA-binding</keyword>
<protein>
    <recommendedName>
        <fullName evidence="2">D-aminoacyl-tRNA deacylase</fullName>
        <shortName evidence="2">DTD</shortName>
        <ecNumber evidence="2">3.1.1.96</ecNumber>
    </recommendedName>
    <alternativeName>
        <fullName evidence="2">Gly-tRNA(Ala) deacylase</fullName>
        <ecNumber evidence="2">3.1.1.-</ecNumber>
    </alternativeName>
</protein>
<dbReference type="Pfam" id="PF02580">
    <property type="entry name" value="Tyr_Deacylase"/>
    <property type="match status" value="1"/>
</dbReference>
<comment type="catalytic activity">
    <reaction evidence="2">
        <text>a D-aminoacyl-tRNA + H2O = a tRNA + a D-alpha-amino acid + H(+)</text>
        <dbReference type="Rhea" id="RHEA:13953"/>
        <dbReference type="Rhea" id="RHEA-COMP:10123"/>
        <dbReference type="Rhea" id="RHEA-COMP:10124"/>
        <dbReference type="ChEBI" id="CHEBI:15377"/>
        <dbReference type="ChEBI" id="CHEBI:15378"/>
        <dbReference type="ChEBI" id="CHEBI:59871"/>
        <dbReference type="ChEBI" id="CHEBI:78442"/>
        <dbReference type="ChEBI" id="CHEBI:79333"/>
        <dbReference type="EC" id="3.1.1.96"/>
    </reaction>
</comment>
<name>A0A6N3C178_9FIRM</name>
<dbReference type="NCBIfam" id="TIGR00256">
    <property type="entry name" value="D-aminoacyl-tRNA deacylase"/>
    <property type="match status" value="1"/>
</dbReference>
<evidence type="ECO:0000256" key="1">
    <source>
        <dbReference type="ARBA" id="ARBA00009673"/>
    </source>
</evidence>
<organism evidence="4">
    <name type="scientific">Intestinibacter bartlettii</name>
    <dbReference type="NCBI Taxonomy" id="261299"/>
    <lineage>
        <taxon>Bacteria</taxon>
        <taxon>Bacillati</taxon>
        <taxon>Bacillota</taxon>
        <taxon>Clostridia</taxon>
        <taxon>Peptostreptococcales</taxon>
        <taxon>Peptostreptococcaceae</taxon>
        <taxon>Intestinibacter</taxon>
    </lineage>
</organism>
<dbReference type="PANTHER" id="PTHR10472:SF5">
    <property type="entry name" value="D-AMINOACYL-TRNA DEACYLASE 1"/>
    <property type="match status" value="1"/>
</dbReference>
<reference evidence="4" key="1">
    <citation type="submission" date="2019-11" db="EMBL/GenBank/DDBJ databases">
        <authorList>
            <person name="Feng L."/>
        </authorList>
    </citation>
    <scope>NUCLEOTIDE SEQUENCE</scope>
    <source>
        <strain evidence="4">IbartlettiiLFYP30</strain>
    </source>
</reference>
<dbReference type="GO" id="GO:0000049">
    <property type="term" value="F:tRNA binding"/>
    <property type="evidence" value="ECO:0007669"/>
    <property type="project" value="UniProtKB-UniRule"/>
</dbReference>
<reference evidence="3 5" key="2">
    <citation type="submission" date="2021-10" db="EMBL/GenBank/DDBJ databases">
        <title>Collection of gut derived symbiotic bacterial strains cultured from healthy donors.</title>
        <authorList>
            <person name="Lin H."/>
            <person name="Littmann E."/>
            <person name="Claire K."/>
            <person name="Pamer E."/>
        </authorList>
    </citation>
    <scope>NUCLEOTIDE SEQUENCE [LARGE SCALE GENOMIC DNA]</scope>
    <source>
        <strain evidence="3 5">MSK.17.68</strain>
    </source>
</reference>
<keyword evidence="5" id="KW-1185">Reference proteome</keyword>